<dbReference type="EMBL" id="RCCJ01000001">
    <property type="protein sequence ID" value="RLJ70542.1"/>
    <property type="molecule type" value="Genomic_DNA"/>
</dbReference>
<evidence type="ECO:0000313" key="1">
    <source>
        <dbReference type="EMBL" id="RLJ70542.1"/>
    </source>
</evidence>
<sequence length="135" mass="16174">MLPNLDRQSFGLLIGEEKDFIVCFSEEGTEHPLFKEIFSRYASRIFILFCSPKTCPSVRRHLRIRRHHAILFFSGNRLIDTILELEDRKLVFRKVESFVKFSQGKDRFLLERKVFQRSYKKLRVLLETYYHEIGG</sequence>
<name>A0A497XTT8_9AQUI</name>
<comment type="caution">
    <text evidence="1">The sequence shown here is derived from an EMBL/GenBank/DDBJ whole genome shotgun (WGS) entry which is preliminary data.</text>
</comment>
<keyword evidence="2" id="KW-1185">Reference proteome</keyword>
<proteinExistence type="predicted"/>
<organism evidence="1 2">
    <name type="scientific">Hydrogenivirga caldilitoris</name>
    <dbReference type="NCBI Taxonomy" id="246264"/>
    <lineage>
        <taxon>Bacteria</taxon>
        <taxon>Pseudomonadati</taxon>
        <taxon>Aquificota</taxon>
        <taxon>Aquificia</taxon>
        <taxon>Aquificales</taxon>
        <taxon>Aquificaceae</taxon>
        <taxon>Hydrogenivirga</taxon>
    </lineage>
</organism>
<evidence type="ECO:0000313" key="2">
    <source>
        <dbReference type="Proteomes" id="UP000267841"/>
    </source>
</evidence>
<dbReference type="RefSeq" id="WP_121010350.1">
    <property type="nucleotide sequence ID" value="NZ_RCCJ01000001.1"/>
</dbReference>
<dbReference type="Proteomes" id="UP000267841">
    <property type="component" value="Unassembled WGS sequence"/>
</dbReference>
<reference evidence="1 2" key="1">
    <citation type="submission" date="2018-10" db="EMBL/GenBank/DDBJ databases">
        <title>Genomic Encyclopedia of Archaeal and Bacterial Type Strains, Phase II (KMG-II): from individual species to whole genera.</title>
        <authorList>
            <person name="Goeker M."/>
        </authorList>
    </citation>
    <scope>NUCLEOTIDE SEQUENCE [LARGE SCALE GENOMIC DNA]</scope>
    <source>
        <strain evidence="1 2">DSM 16510</strain>
    </source>
</reference>
<dbReference type="AlphaFoldDB" id="A0A497XTT8"/>
<accession>A0A497XTT8</accession>
<gene>
    <name evidence="1" type="ORF">BCF55_0818</name>
</gene>
<protein>
    <submittedName>
        <fullName evidence="1">Uncharacterized protein</fullName>
    </submittedName>
</protein>